<sequence>MDRPIFNCYMKSENFKKYYWYKSELQDICKKYDLPSYGTKYELTSYIVSFLDGKPSKEIKPVRIKRRKSKSLNHITLSTPILDSGFSLNSDARKFFCKFYGVKKFSFTKAMGIKMREIERSNDKKAVVKDLLAVYENKDIINLDVNNEEKTYQWNTFVKNFRQDCQSTKFNSTMKVASILWKHVKNSDKEKIYAKDLINRYYDEIKGYLKN</sequence>
<dbReference type="RefSeq" id="WP_252795205.1">
    <property type="nucleotide sequence ID" value="NZ_CP097121.1"/>
</dbReference>
<reference evidence="1" key="1">
    <citation type="submission" date="2022-05" db="EMBL/GenBank/DDBJ databases">
        <authorList>
            <person name="Oliphant S.A."/>
            <person name="Watson-Haigh N.S."/>
            <person name="Sumby K.M."/>
            <person name="Gardner J.M."/>
            <person name="Jiranek V."/>
        </authorList>
    </citation>
    <scope>NUCLEOTIDE SEQUENCE</scope>
    <source>
        <strain evidence="1">KI4_A6</strain>
    </source>
</reference>
<keyword evidence="2" id="KW-1185">Reference proteome</keyword>
<evidence type="ECO:0000313" key="1">
    <source>
        <dbReference type="EMBL" id="USS90692.1"/>
    </source>
</evidence>
<dbReference type="Pfam" id="PF18953">
    <property type="entry name" value="SAP_new25"/>
    <property type="match status" value="1"/>
</dbReference>
<proteinExistence type="predicted"/>
<protein>
    <submittedName>
        <fullName evidence="1">SAP domain-containing protein</fullName>
    </submittedName>
</protein>
<evidence type="ECO:0000313" key="2">
    <source>
        <dbReference type="Proteomes" id="UP001056164"/>
    </source>
</evidence>
<name>A0ABY5BX87_9LACO</name>
<dbReference type="Proteomes" id="UP001056164">
    <property type="component" value="Chromosome"/>
</dbReference>
<gene>
    <name evidence="1" type="ORF">M3M37_00215</name>
</gene>
<dbReference type="EMBL" id="CP097121">
    <property type="protein sequence ID" value="USS90692.1"/>
    <property type="molecule type" value="Genomic_DNA"/>
</dbReference>
<organism evidence="1 2">
    <name type="scientific">Fructilactobacillus carniphilus</name>
    <dbReference type="NCBI Taxonomy" id="2940297"/>
    <lineage>
        <taxon>Bacteria</taxon>
        <taxon>Bacillati</taxon>
        <taxon>Bacillota</taxon>
        <taxon>Bacilli</taxon>
        <taxon>Lactobacillales</taxon>
        <taxon>Lactobacillaceae</taxon>
        <taxon>Fructilactobacillus</taxon>
    </lineage>
</organism>
<accession>A0ABY5BX87</accession>